<dbReference type="InterPro" id="IPR036259">
    <property type="entry name" value="MFS_trans_sf"/>
</dbReference>
<evidence type="ECO:0000256" key="1">
    <source>
        <dbReference type="ARBA" id="ARBA00004651"/>
    </source>
</evidence>
<comment type="subcellular location">
    <subcellularLocation>
        <location evidence="1">Cell membrane</location>
        <topology evidence="1">Multi-pass membrane protein</topology>
    </subcellularLocation>
</comment>
<reference evidence="9" key="1">
    <citation type="journal article" date="2019" name="Int. J. Syst. Evol. Microbiol.">
        <title>The Global Catalogue of Microorganisms (GCM) 10K type strain sequencing project: providing services to taxonomists for standard genome sequencing and annotation.</title>
        <authorList>
            <consortium name="The Broad Institute Genomics Platform"/>
            <consortium name="The Broad Institute Genome Sequencing Center for Infectious Disease"/>
            <person name="Wu L."/>
            <person name="Ma J."/>
        </authorList>
    </citation>
    <scope>NUCLEOTIDE SEQUENCE [LARGE SCALE GENOMIC DNA]</scope>
    <source>
        <strain evidence="9">CCUG 50873</strain>
    </source>
</reference>
<keyword evidence="5 6" id="KW-0472">Membrane</keyword>
<protein>
    <submittedName>
        <fullName evidence="8">MFS transporter</fullName>
    </submittedName>
</protein>
<dbReference type="InterPro" id="IPR005828">
    <property type="entry name" value="MFS_sugar_transport-like"/>
</dbReference>
<evidence type="ECO:0000256" key="3">
    <source>
        <dbReference type="ARBA" id="ARBA00022692"/>
    </source>
</evidence>
<dbReference type="PANTHER" id="PTHR23511">
    <property type="entry name" value="SYNAPTIC VESICLE GLYCOPROTEIN 2"/>
    <property type="match status" value="1"/>
</dbReference>
<dbReference type="RefSeq" id="WP_253645427.1">
    <property type="nucleotide sequence ID" value="NZ_BAAAMO010000002.1"/>
</dbReference>
<dbReference type="Pfam" id="PF00083">
    <property type="entry name" value="Sugar_tr"/>
    <property type="match status" value="1"/>
</dbReference>
<dbReference type="Proteomes" id="UP001597068">
    <property type="component" value="Unassembled WGS sequence"/>
</dbReference>
<feature type="transmembrane region" description="Helical" evidence="6">
    <location>
        <begin position="63"/>
        <end position="81"/>
    </location>
</feature>
<evidence type="ECO:0000256" key="6">
    <source>
        <dbReference type="SAM" id="Phobius"/>
    </source>
</evidence>
<organism evidence="8 9">
    <name type="scientific">Williamsia deligens</name>
    <dbReference type="NCBI Taxonomy" id="321325"/>
    <lineage>
        <taxon>Bacteria</taxon>
        <taxon>Bacillati</taxon>
        <taxon>Actinomycetota</taxon>
        <taxon>Actinomycetes</taxon>
        <taxon>Mycobacteriales</taxon>
        <taxon>Nocardiaceae</taxon>
        <taxon>Williamsia</taxon>
    </lineage>
</organism>
<evidence type="ECO:0000256" key="4">
    <source>
        <dbReference type="ARBA" id="ARBA00022989"/>
    </source>
</evidence>
<evidence type="ECO:0000256" key="5">
    <source>
        <dbReference type="ARBA" id="ARBA00023136"/>
    </source>
</evidence>
<dbReference type="CDD" id="cd17316">
    <property type="entry name" value="MFS_SV2_like"/>
    <property type="match status" value="1"/>
</dbReference>
<accession>A0ABW3G970</accession>
<feature type="transmembrane region" description="Helical" evidence="6">
    <location>
        <begin position="300"/>
        <end position="325"/>
    </location>
</feature>
<feature type="transmembrane region" description="Helical" evidence="6">
    <location>
        <begin position="332"/>
        <end position="350"/>
    </location>
</feature>
<feature type="transmembrane region" description="Helical" evidence="6">
    <location>
        <begin position="271"/>
        <end position="294"/>
    </location>
</feature>
<comment type="caution">
    <text evidence="8">The sequence shown here is derived from an EMBL/GenBank/DDBJ whole genome shotgun (WGS) entry which is preliminary data.</text>
</comment>
<feature type="transmembrane region" description="Helical" evidence="6">
    <location>
        <begin position="420"/>
        <end position="440"/>
    </location>
</feature>
<feature type="transmembrane region" description="Helical" evidence="6">
    <location>
        <begin position="184"/>
        <end position="201"/>
    </location>
</feature>
<dbReference type="InterPro" id="IPR020846">
    <property type="entry name" value="MFS_dom"/>
</dbReference>
<feature type="transmembrane region" description="Helical" evidence="6">
    <location>
        <begin position="26"/>
        <end position="51"/>
    </location>
</feature>
<keyword evidence="3 6" id="KW-0812">Transmembrane</keyword>
<feature type="transmembrane region" description="Helical" evidence="6">
    <location>
        <begin position="356"/>
        <end position="379"/>
    </location>
</feature>
<evidence type="ECO:0000259" key="7">
    <source>
        <dbReference type="PROSITE" id="PS50850"/>
    </source>
</evidence>
<keyword evidence="2" id="KW-0813">Transport</keyword>
<evidence type="ECO:0000256" key="2">
    <source>
        <dbReference type="ARBA" id="ARBA00022448"/>
    </source>
</evidence>
<dbReference type="EMBL" id="JBHTIL010000001">
    <property type="protein sequence ID" value="MFD0926718.1"/>
    <property type="molecule type" value="Genomic_DNA"/>
</dbReference>
<feature type="transmembrane region" description="Helical" evidence="6">
    <location>
        <begin position="391"/>
        <end position="414"/>
    </location>
</feature>
<feature type="transmembrane region" description="Helical" evidence="6">
    <location>
        <begin position="151"/>
        <end position="172"/>
    </location>
</feature>
<feature type="domain" description="Major facilitator superfamily (MFS) profile" evidence="7">
    <location>
        <begin position="27"/>
        <end position="445"/>
    </location>
</feature>
<sequence>MTTVDAPVPTVAARLDRLPVVRAHRIATAVIGLGLFFDLYENFLAATISGVLRSELSLDRTGLNLLLGSAFIGQFLGAAVMGRYADRVGRRRAFMINLAVYSFFSLLGAFSPNAAFLVVTRFIAGVGIGAEFALADSYLSDLLPKNARGRMISWAYTVAFFGVPVVGLLARWLVPLQPFGVDGWRWLFVLGGLGSFAVWVVRRGLPESPRWLEAQGRHDEADAICRRFEDQAIAAGHQLAEPDRTLVVTPTRAVGVRALFRPPLTRRTTMLWILSVLEVFGYYGFGTLAPIVLLDKGFDLVTSLGFLAATYFGYPLGSILAVPIVERIERKWLVIGSAGAMAAFGLWFGFAGAAWAIVVSGVLYTMASNLFSNAYHVYLADSYPTAIRGTAAGAAYSLSKLTTGVLPFILLPFLDANGAGPVFALVAAVMLALMVNVGVLGHRSTGLSADAAVIDSRHPPTRRD</sequence>
<proteinExistence type="predicted"/>
<keyword evidence="9" id="KW-1185">Reference proteome</keyword>
<name>A0ABW3G970_9NOCA</name>
<dbReference type="Gene3D" id="1.20.1250.20">
    <property type="entry name" value="MFS general substrate transporter like domains"/>
    <property type="match status" value="1"/>
</dbReference>
<feature type="transmembrane region" description="Helical" evidence="6">
    <location>
        <begin position="116"/>
        <end position="139"/>
    </location>
</feature>
<evidence type="ECO:0000313" key="9">
    <source>
        <dbReference type="Proteomes" id="UP001597068"/>
    </source>
</evidence>
<gene>
    <name evidence="8" type="ORF">ACFQ04_13330</name>
</gene>
<dbReference type="PROSITE" id="PS50850">
    <property type="entry name" value="MFS"/>
    <property type="match status" value="1"/>
</dbReference>
<evidence type="ECO:0000313" key="8">
    <source>
        <dbReference type="EMBL" id="MFD0926718.1"/>
    </source>
</evidence>
<feature type="transmembrane region" description="Helical" evidence="6">
    <location>
        <begin position="93"/>
        <end position="110"/>
    </location>
</feature>
<keyword evidence="4 6" id="KW-1133">Transmembrane helix</keyword>
<dbReference type="SUPFAM" id="SSF103473">
    <property type="entry name" value="MFS general substrate transporter"/>
    <property type="match status" value="1"/>
</dbReference>